<accession>A0A239PM88</accession>
<name>A0A239PM88_9RHOB</name>
<dbReference type="Proteomes" id="UP000198307">
    <property type="component" value="Unassembled WGS sequence"/>
</dbReference>
<feature type="domain" description="Glycosyltransferase 61 catalytic" evidence="1">
    <location>
        <begin position="186"/>
        <end position="295"/>
    </location>
</feature>
<sequence length="350" mass="38954">MKDLFRPFNARFRRLVRLPQPDFFEGAEESWEVHPAQTLQYRPSLALPGQVERIRASVFAPLPDTIEALTREGLTHEGPTRAWRFQGVDLIDGVLYHKGGEHHLRQKRRPLSLARRPRLELSATLYESWTTNRWFGSWLMDACVTYDLAATFGQPVTTMPTARSGSHQARYEELAGMSPRVLEGDAHFSDLTLFDDLANNGGKAARAVALREKLLAGRSPRAVPGVFLLRGHAGDQRLLVNERELAESLARERGFLIMDPLEATVDELIEACGAARAIVGVEGSHLVHGITVAPEGAAVLPIQPPERVAATLKQQSDRLGQRFGLIVAEGSDSEFYLDRDELFATLDLFD</sequence>
<protein>
    <submittedName>
        <fullName evidence="2">Capsular polysaccharide biosynthesis protein</fullName>
    </submittedName>
</protein>
<gene>
    <name evidence="2" type="ORF">SAMN05444959_10136</name>
</gene>
<dbReference type="GO" id="GO:0016757">
    <property type="term" value="F:glycosyltransferase activity"/>
    <property type="evidence" value="ECO:0007669"/>
    <property type="project" value="InterPro"/>
</dbReference>
<dbReference type="InterPro" id="IPR049625">
    <property type="entry name" value="Glyco_transf_61_cat"/>
</dbReference>
<proteinExistence type="predicted"/>
<keyword evidence="3" id="KW-1185">Reference proteome</keyword>
<reference evidence="2 3" key="1">
    <citation type="submission" date="2017-07" db="EMBL/GenBank/DDBJ databases">
        <authorList>
            <person name="Sun Z.S."/>
            <person name="Albrecht U."/>
            <person name="Echele G."/>
            <person name="Lee C.C."/>
        </authorList>
    </citation>
    <scope>NUCLEOTIDE SEQUENCE [LARGE SCALE GENOMIC DNA]</scope>
    <source>
        <strain evidence="2 3">DSM 14827</strain>
    </source>
</reference>
<dbReference type="RefSeq" id="WP_089342415.1">
    <property type="nucleotide sequence ID" value="NZ_CP067129.1"/>
</dbReference>
<evidence type="ECO:0000313" key="2">
    <source>
        <dbReference type="EMBL" id="SNT68483.1"/>
    </source>
</evidence>
<dbReference type="OrthoDB" id="6935590at2"/>
<dbReference type="AlphaFoldDB" id="A0A239PM88"/>
<organism evidence="2 3">
    <name type="scientific">Paracoccus seriniphilus</name>
    <dbReference type="NCBI Taxonomy" id="184748"/>
    <lineage>
        <taxon>Bacteria</taxon>
        <taxon>Pseudomonadati</taxon>
        <taxon>Pseudomonadota</taxon>
        <taxon>Alphaproteobacteria</taxon>
        <taxon>Rhodobacterales</taxon>
        <taxon>Paracoccaceae</taxon>
        <taxon>Paracoccus</taxon>
    </lineage>
</organism>
<evidence type="ECO:0000259" key="1">
    <source>
        <dbReference type="Pfam" id="PF04577"/>
    </source>
</evidence>
<dbReference type="Pfam" id="PF04577">
    <property type="entry name" value="Glyco_transf_61"/>
    <property type="match status" value="1"/>
</dbReference>
<evidence type="ECO:0000313" key="3">
    <source>
        <dbReference type="Proteomes" id="UP000198307"/>
    </source>
</evidence>
<dbReference type="EMBL" id="FZQB01000001">
    <property type="protein sequence ID" value="SNT68483.1"/>
    <property type="molecule type" value="Genomic_DNA"/>
</dbReference>